<protein>
    <submittedName>
        <fullName evidence="2">Uncharacterized protein</fullName>
    </submittedName>
</protein>
<gene>
    <name evidence="2" type="ORF">CEXT_796001</name>
</gene>
<keyword evidence="3" id="KW-1185">Reference proteome</keyword>
<evidence type="ECO:0000313" key="2">
    <source>
        <dbReference type="EMBL" id="GIY48800.1"/>
    </source>
</evidence>
<name>A0AAV4TV35_CAEEX</name>
<reference evidence="2 3" key="1">
    <citation type="submission" date="2021-06" db="EMBL/GenBank/DDBJ databases">
        <title>Caerostris extrusa draft genome.</title>
        <authorList>
            <person name="Kono N."/>
            <person name="Arakawa K."/>
        </authorList>
    </citation>
    <scope>NUCLEOTIDE SEQUENCE [LARGE SCALE GENOMIC DNA]</scope>
</reference>
<feature type="compositionally biased region" description="Basic and acidic residues" evidence="1">
    <location>
        <begin position="120"/>
        <end position="134"/>
    </location>
</feature>
<feature type="region of interest" description="Disordered" evidence="1">
    <location>
        <begin position="75"/>
        <end position="137"/>
    </location>
</feature>
<organism evidence="2 3">
    <name type="scientific">Caerostris extrusa</name>
    <name type="common">Bark spider</name>
    <name type="synonym">Caerostris bankana</name>
    <dbReference type="NCBI Taxonomy" id="172846"/>
    <lineage>
        <taxon>Eukaryota</taxon>
        <taxon>Metazoa</taxon>
        <taxon>Ecdysozoa</taxon>
        <taxon>Arthropoda</taxon>
        <taxon>Chelicerata</taxon>
        <taxon>Arachnida</taxon>
        <taxon>Araneae</taxon>
        <taxon>Araneomorphae</taxon>
        <taxon>Entelegynae</taxon>
        <taxon>Araneoidea</taxon>
        <taxon>Araneidae</taxon>
        <taxon>Caerostris</taxon>
    </lineage>
</organism>
<dbReference type="Proteomes" id="UP001054945">
    <property type="component" value="Unassembled WGS sequence"/>
</dbReference>
<comment type="caution">
    <text evidence="2">The sequence shown here is derived from an EMBL/GenBank/DDBJ whole genome shotgun (WGS) entry which is preliminary data.</text>
</comment>
<feature type="region of interest" description="Disordered" evidence="1">
    <location>
        <begin position="156"/>
        <end position="208"/>
    </location>
</feature>
<dbReference type="AlphaFoldDB" id="A0AAV4TV35"/>
<feature type="compositionally biased region" description="Polar residues" evidence="1">
    <location>
        <begin position="171"/>
        <end position="190"/>
    </location>
</feature>
<feature type="compositionally biased region" description="Polar residues" evidence="1">
    <location>
        <begin position="95"/>
        <end position="117"/>
    </location>
</feature>
<sequence>MEDNTTTRLLNQAIGEIGENNVNMTGSSPLSQTTVPETTRNCQPQNIPTSLTFELHSYGLTRNRRRHRQTRCFAGETPKKLQRRRHIKKDEDIQQKITSNSQTARAANNKDTGTKPKNSTKKEKPSRRTADKDGYIATPRHLIARGTTTCHLHQLKKQPPKVNYHQKQNETRTTSAQTIPPTPTSSPVEQTNKRRPLLERKTLSFRAI</sequence>
<dbReference type="EMBL" id="BPLR01011752">
    <property type="protein sequence ID" value="GIY48800.1"/>
    <property type="molecule type" value="Genomic_DNA"/>
</dbReference>
<proteinExistence type="predicted"/>
<evidence type="ECO:0000256" key="1">
    <source>
        <dbReference type="SAM" id="MobiDB-lite"/>
    </source>
</evidence>
<evidence type="ECO:0000313" key="3">
    <source>
        <dbReference type="Proteomes" id="UP001054945"/>
    </source>
</evidence>
<accession>A0AAV4TV35</accession>